<protein>
    <submittedName>
        <fullName evidence="1">Uncharacterized protein</fullName>
    </submittedName>
</protein>
<dbReference type="EMBL" id="JAVRFI010000037">
    <property type="protein sequence ID" value="MDT0453798.1"/>
    <property type="molecule type" value="Genomic_DNA"/>
</dbReference>
<name>A0ABU2SYJ1_9ACTN</name>
<gene>
    <name evidence="1" type="ORF">RM609_32685</name>
</gene>
<organism evidence="1 2">
    <name type="scientific">Streptomyces hesseae</name>
    <dbReference type="NCBI Taxonomy" id="3075519"/>
    <lineage>
        <taxon>Bacteria</taxon>
        <taxon>Bacillati</taxon>
        <taxon>Actinomycetota</taxon>
        <taxon>Actinomycetes</taxon>
        <taxon>Kitasatosporales</taxon>
        <taxon>Streptomycetaceae</taxon>
        <taxon>Streptomyces</taxon>
    </lineage>
</organism>
<dbReference type="RefSeq" id="WP_311616008.1">
    <property type="nucleotide sequence ID" value="NZ_JAVRFI010000037.1"/>
</dbReference>
<evidence type="ECO:0000313" key="1">
    <source>
        <dbReference type="EMBL" id="MDT0453798.1"/>
    </source>
</evidence>
<evidence type="ECO:0000313" key="2">
    <source>
        <dbReference type="Proteomes" id="UP001180531"/>
    </source>
</evidence>
<reference evidence="1" key="1">
    <citation type="submission" date="2024-05" db="EMBL/GenBank/DDBJ databases">
        <title>30 novel species of actinomycetes from the DSMZ collection.</title>
        <authorList>
            <person name="Nouioui I."/>
        </authorList>
    </citation>
    <scope>NUCLEOTIDE SEQUENCE</scope>
    <source>
        <strain evidence="1">DSM 40473</strain>
    </source>
</reference>
<dbReference type="Proteomes" id="UP001180531">
    <property type="component" value="Unassembled WGS sequence"/>
</dbReference>
<sequence>MARRLLLGQLRVQEVYHRDGRVSYTIVQPGGAVHPAADGYLQR</sequence>
<comment type="caution">
    <text evidence="1">The sequence shown here is derived from an EMBL/GenBank/DDBJ whole genome shotgun (WGS) entry which is preliminary data.</text>
</comment>
<proteinExistence type="predicted"/>
<accession>A0ABU2SYJ1</accession>
<keyword evidence="2" id="KW-1185">Reference proteome</keyword>